<dbReference type="AlphaFoldDB" id="A0A174RJQ2"/>
<accession>A0A174RJQ2</accession>
<dbReference type="RefSeq" id="WP_055206984.1">
    <property type="nucleotide sequence ID" value="NZ_CZBO01000001.1"/>
</dbReference>
<dbReference type="Gene3D" id="1.10.530.10">
    <property type="match status" value="1"/>
</dbReference>
<sequence>MRKLISVLIVSLVILVGVGFIAKETLFPMKDKSIIEKYSKEYDVKPELISAFINFETGFEPVEYKEGKACGLMKLTAKTGENLAKEIGDNNFKAKDIANNDTNIKLSTYYLSKSVKDGLKETVGNWAVRNGEDKNDKFDAKEYAKEYFTKKIELREKIYKILYFTF</sequence>
<feature type="domain" description="Transglycosylase SLT" evidence="1">
    <location>
        <begin position="34"/>
        <end position="119"/>
    </location>
</feature>
<dbReference type="Pfam" id="PF01464">
    <property type="entry name" value="SLT"/>
    <property type="match status" value="1"/>
</dbReference>
<dbReference type="InterPro" id="IPR023346">
    <property type="entry name" value="Lysozyme-like_dom_sf"/>
</dbReference>
<dbReference type="SUPFAM" id="SSF53955">
    <property type="entry name" value="Lysozyme-like"/>
    <property type="match status" value="1"/>
</dbReference>
<evidence type="ECO:0000259" key="1">
    <source>
        <dbReference type="Pfam" id="PF01464"/>
    </source>
</evidence>
<protein>
    <submittedName>
        <fullName evidence="2">Lytic murein transglycosylase</fullName>
    </submittedName>
</protein>
<name>A0A174RJQ2_9CLOT</name>
<reference evidence="2 3" key="1">
    <citation type="submission" date="2015-09" db="EMBL/GenBank/DDBJ databases">
        <authorList>
            <consortium name="Pathogen Informatics"/>
        </authorList>
    </citation>
    <scope>NUCLEOTIDE SEQUENCE [LARGE SCALE GENOMIC DNA]</scope>
    <source>
        <strain evidence="2 3">2789STDY5834956</strain>
    </source>
</reference>
<dbReference type="Proteomes" id="UP000095563">
    <property type="component" value="Unassembled WGS sequence"/>
</dbReference>
<evidence type="ECO:0000313" key="3">
    <source>
        <dbReference type="Proteomes" id="UP000095563"/>
    </source>
</evidence>
<evidence type="ECO:0000313" key="2">
    <source>
        <dbReference type="EMBL" id="CUP84306.1"/>
    </source>
</evidence>
<gene>
    <name evidence="2" type="ORF">ERS852568_01000</name>
</gene>
<proteinExistence type="predicted"/>
<dbReference type="EMBL" id="CZBO01000001">
    <property type="protein sequence ID" value="CUP84306.1"/>
    <property type="molecule type" value="Genomic_DNA"/>
</dbReference>
<dbReference type="InterPro" id="IPR008258">
    <property type="entry name" value="Transglycosylase_SLT_dom_1"/>
</dbReference>
<organism evidence="2 3">
    <name type="scientific">Clostridium baratii</name>
    <dbReference type="NCBI Taxonomy" id="1561"/>
    <lineage>
        <taxon>Bacteria</taxon>
        <taxon>Bacillati</taxon>
        <taxon>Bacillota</taxon>
        <taxon>Clostridia</taxon>
        <taxon>Eubacteriales</taxon>
        <taxon>Clostridiaceae</taxon>
        <taxon>Clostridium</taxon>
    </lineage>
</organism>